<sequence length="136" mass="15143">MKLCGGVIEVVLLKVANDLFVIGRRLSPHPTHIHLKNLESNDERKLQTVYHCALAFPLTGHAQVAACPRETVDAFFFSWGVNGYCRPYASPGVSWFGTDTAVLSPLVNAPRGSWKCDSFLPFERGIKDAKCFYPMQ</sequence>
<dbReference type="AlphaFoldDB" id="A0AAV4RND6"/>
<keyword evidence="2" id="KW-1185">Reference proteome</keyword>
<name>A0AAV4RND6_CAEEX</name>
<comment type="caution">
    <text evidence="1">The sequence shown here is derived from an EMBL/GenBank/DDBJ whole genome shotgun (WGS) entry which is preliminary data.</text>
</comment>
<dbReference type="Proteomes" id="UP001054945">
    <property type="component" value="Unassembled WGS sequence"/>
</dbReference>
<proteinExistence type="predicted"/>
<evidence type="ECO:0000313" key="2">
    <source>
        <dbReference type="Proteomes" id="UP001054945"/>
    </source>
</evidence>
<accession>A0AAV4RND6</accession>
<gene>
    <name evidence="1" type="ORF">CEXT_635721</name>
</gene>
<dbReference type="EMBL" id="BPLR01008147">
    <property type="protein sequence ID" value="GIY22441.1"/>
    <property type="molecule type" value="Genomic_DNA"/>
</dbReference>
<reference evidence="1 2" key="1">
    <citation type="submission" date="2021-06" db="EMBL/GenBank/DDBJ databases">
        <title>Caerostris extrusa draft genome.</title>
        <authorList>
            <person name="Kono N."/>
            <person name="Arakawa K."/>
        </authorList>
    </citation>
    <scope>NUCLEOTIDE SEQUENCE [LARGE SCALE GENOMIC DNA]</scope>
</reference>
<protein>
    <recommendedName>
        <fullName evidence="3">C-type lectin domain-containing protein</fullName>
    </recommendedName>
</protein>
<evidence type="ECO:0008006" key="3">
    <source>
        <dbReference type="Google" id="ProtNLM"/>
    </source>
</evidence>
<organism evidence="1 2">
    <name type="scientific">Caerostris extrusa</name>
    <name type="common">Bark spider</name>
    <name type="synonym">Caerostris bankana</name>
    <dbReference type="NCBI Taxonomy" id="172846"/>
    <lineage>
        <taxon>Eukaryota</taxon>
        <taxon>Metazoa</taxon>
        <taxon>Ecdysozoa</taxon>
        <taxon>Arthropoda</taxon>
        <taxon>Chelicerata</taxon>
        <taxon>Arachnida</taxon>
        <taxon>Araneae</taxon>
        <taxon>Araneomorphae</taxon>
        <taxon>Entelegynae</taxon>
        <taxon>Araneoidea</taxon>
        <taxon>Araneidae</taxon>
        <taxon>Caerostris</taxon>
    </lineage>
</organism>
<evidence type="ECO:0000313" key="1">
    <source>
        <dbReference type="EMBL" id="GIY22441.1"/>
    </source>
</evidence>